<dbReference type="PROSITE" id="PS50885">
    <property type="entry name" value="HAMP"/>
    <property type="match status" value="1"/>
</dbReference>
<sequence length="763" mass="83714">MNTGDQNGPTETFARETGAVPSWHRKILRLGVWGRRVHFFRWLAYVMVVSAVFAAAATFYVLSSPELLNSRAFWLLLNLDLLIILVLGGLVARAVVRNVFRRGERRASSRLHLRLTVLFGVIAIAPSIVLAVFLALSFFFGFESWFDQKVSTAIEESQEVAEAYLKTHKSAIAGEAALLANDLNRAFYRLPDEVTRTEYLRVQQIRRGLSQIVLFRASEGYGGKARAEILARVGWGFSPGETDLIPADVFEYAREGGVGVLPGQANDQVRALVELAINGVFLYVARPVDPMVSDHIRKSGIAAREYMAFKAHSGQLQLFYFLTYAIVSLLMLVVSVWVGLTIASRLVNPIVQLIDAAEKVGEGNLAVRVPELAAGDEVALLGRAFNRMTARIDSQHRRLSEANLELDERRRFTETVLSGVSAGVIGVDALGCIHLPNPSAEKLLDVDMAAWIGHPIGQLVPDFETLLKEAMSRPMGIAEREVEVTTQTGRRVNLMTRVSAESGRDGKITGYVFTFDDMTELQAAQRTAAWADVARRIAHEIKNPLTPIQLSAERLKRKYLSQITDSPEVFERCTNIIIRHVSDIGQMVDEFSAFARMPSPKIEKADLADIVSQAVFLQQTAYGAISFGLHLPDGPVVLPLDAGQITQALTNMLKNSIESIEGRDRPGEGDPPLEPGRVDVSLSREEDGIVLRIQDNGRGLPEDTDVARLTEPYVTTRSKGTGLGLAIVKKILEDHGASLDMRTAGPAGPSRGVLVTVVLPLPA</sequence>
<keyword evidence="7 13" id="KW-0547">Nucleotide-binding</keyword>
<protein>
    <recommendedName>
        <fullName evidence="13">Nitrogen regulation protein</fullName>
        <ecNumber evidence="13">2.7.13.3</ecNumber>
    </recommendedName>
</protein>
<feature type="transmembrane region" description="Helical" evidence="14">
    <location>
        <begin position="117"/>
        <end position="142"/>
    </location>
</feature>
<dbReference type="InterPro" id="IPR003661">
    <property type="entry name" value="HisK_dim/P_dom"/>
</dbReference>
<dbReference type="CDD" id="cd06225">
    <property type="entry name" value="HAMP"/>
    <property type="match status" value="1"/>
</dbReference>
<dbReference type="InterPro" id="IPR036890">
    <property type="entry name" value="HATPase_C_sf"/>
</dbReference>
<evidence type="ECO:0000313" key="18">
    <source>
        <dbReference type="Proteomes" id="UP000631034"/>
    </source>
</evidence>
<dbReference type="InterPro" id="IPR013767">
    <property type="entry name" value="PAS_fold"/>
</dbReference>
<dbReference type="RefSeq" id="WP_192534717.1">
    <property type="nucleotide sequence ID" value="NZ_JACZHT010000006.1"/>
</dbReference>
<dbReference type="InterPro" id="IPR003594">
    <property type="entry name" value="HATPase_dom"/>
</dbReference>
<evidence type="ECO:0000256" key="2">
    <source>
        <dbReference type="ARBA" id="ARBA00004651"/>
    </source>
</evidence>
<comment type="catalytic activity">
    <reaction evidence="1 13">
        <text>ATP + protein L-histidine = ADP + protein N-phospho-L-histidine.</text>
        <dbReference type="EC" id="2.7.13.3"/>
    </reaction>
</comment>
<dbReference type="Proteomes" id="UP000631034">
    <property type="component" value="Unassembled WGS sequence"/>
</dbReference>
<evidence type="ECO:0000256" key="10">
    <source>
        <dbReference type="ARBA" id="ARBA00022989"/>
    </source>
</evidence>
<dbReference type="GO" id="GO:0000155">
    <property type="term" value="F:phosphorelay sensor kinase activity"/>
    <property type="evidence" value="ECO:0007669"/>
    <property type="project" value="InterPro"/>
</dbReference>
<feature type="transmembrane region" description="Helical" evidence="14">
    <location>
        <begin position="42"/>
        <end position="62"/>
    </location>
</feature>
<dbReference type="GO" id="GO:0009399">
    <property type="term" value="P:nitrogen fixation"/>
    <property type="evidence" value="ECO:0007669"/>
    <property type="project" value="UniProtKB-UniRule"/>
</dbReference>
<dbReference type="InterPro" id="IPR005467">
    <property type="entry name" value="His_kinase_dom"/>
</dbReference>
<evidence type="ECO:0000256" key="11">
    <source>
        <dbReference type="ARBA" id="ARBA00023012"/>
    </source>
</evidence>
<dbReference type="Pfam" id="PF02518">
    <property type="entry name" value="HATPase_c"/>
    <property type="match status" value="1"/>
</dbReference>
<evidence type="ECO:0000256" key="8">
    <source>
        <dbReference type="ARBA" id="ARBA00022777"/>
    </source>
</evidence>
<evidence type="ECO:0000259" key="16">
    <source>
        <dbReference type="PROSITE" id="PS50885"/>
    </source>
</evidence>
<keyword evidence="8 13" id="KW-0418">Kinase</keyword>
<dbReference type="InterPro" id="IPR000014">
    <property type="entry name" value="PAS"/>
</dbReference>
<dbReference type="SMART" id="SM00388">
    <property type="entry name" value="HisKA"/>
    <property type="match status" value="1"/>
</dbReference>
<dbReference type="Pfam" id="PF19312">
    <property type="entry name" value="NtrY_N"/>
    <property type="match status" value="1"/>
</dbReference>
<feature type="domain" description="HAMP" evidence="16">
    <location>
        <begin position="344"/>
        <end position="397"/>
    </location>
</feature>
<dbReference type="EC" id="2.7.13.3" evidence="13"/>
<evidence type="ECO:0000256" key="1">
    <source>
        <dbReference type="ARBA" id="ARBA00000085"/>
    </source>
</evidence>
<dbReference type="InterPro" id="IPR003660">
    <property type="entry name" value="HAMP_dom"/>
</dbReference>
<dbReference type="InterPro" id="IPR045671">
    <property type="entry name" value="NtrY-like_N"/>
</dbReference>
<feature type="domain" description="Histidine kinase" evidence="15">
    <location>
        <begin position="536"/>
        <end position="763"/>
    </location>
</feature>
<keyword evidence="10 14" id="KW-1133">Transmembrane helix</keyword>
<accession>A0A8J6YQW0</accession>
<dbReference type="SUPFAM" id="SSF55874">
    <property type="entry name" value="ATPase domain of HSP90 chaperone/DNA topoisomerase II/histidine kinase"/>
    <property type="match status" value="1"/>
</dbReference>
<dbReference type="CDD" id="cd00130">
    <property type="entry name" value="PAS"/>
    <property type="match status" value="1"/>
</dbReference>
<name>A0A8J6YQW0_9PROT</name>
<organism evidence="17 18">
    <name type="scientific">Phaeovibrio sulfidiphilus</name>
    <dbReference type="NCBI Taxonomy" id="1220600"/>
    <lineage>
        <taxon>Bacteria</taxon>
        <taxon>Pseudomonadati</taxon>
        <taxon>Pseudomonadota</taxon>
        <taxon>Alphaproteobacteria</taxon>
        <taxon>Rhodospirillales</taxon>
        <taxon>Rhodospirillaceae</taxon>
        <taxon>Phaeovibrio</taxon>
    </lineage>
</organism>
<evidence type="ECO:0000256" key="12">
    <source>
        <dbReference type="ARBA" id="ARBA00023136"/>
    </source>
</evidence>
<dbReference type="PRINTS" id="PR00344">
    <property type="entry name" value="BCTRLSENSOR"/>
</dbReference>
<evidence type="ECO:0000256" key="3">
    <source>
        <dbReference type="ARBA" id="ARBA00022475"/>
    </source>
</evidence>
<dbReference type="SMART" id="SM00304">
    <property type="entry name" value="HAMP"/>
    <property type="match status" value="1"/>
</dbReference>
<dbReference type="CDD" id="cd00082">
    <property type="entry name" value="HisKA"/>
    <property type="match status" value="1"/>
</dbReference>
<dbReference type="Gene3D" id="3.30.565.10">
    <property type="entry name" value="Histidine kinase-like ATPase, C-terminal domain"/>
    <property type="match status" value="1"/>
</dbReference>
<dbReference type="InterPro" id="IPR036097">
    <property type="entry name" value="HisK_dim/P_sf"/>
</dbReference>
<dbReference type="InterPro" id="IPR017232">
    <property type="entry name" value="NtrY"/>
</dbReference>
<keyword evidence="3 13" id="KW-1003">Cell membrane</keyword>
<dbReference type="InterPro" id="IPR035965">
    <property type="entry name" value="PAS-like_dom_sf"/>
</dbReference>
<evidence type="ECO:0000313" key="17">
    <source>
        <dbReference type="EMBL" id="MBE1237717.1"/>
    </source>
</evidence>
<dbReference type="SUPFAM" id="SSF158472">
    <property type="entry name" value="HAMP domain-like"/>
    <property type="match status" value="1"/>
</dbReference>
<dbReference type="SUPFAM" id="SSF55785">
    <property type="entry name" value="PYP-like sensor domain (PAS domain)"/>
    <property type="match status" value="1"/>
</dbReference>
<evidence type="ECO:0000256" key="9">
    <source>
        <dbReference type="ARBA" id="ARBA00022840"/>
    </source>
</evidence>
<evidence type="ECO:0000256" key="13">
    <source>
        <dbReference type="PIRNR" id="PIRNR037532"/>
    </source>
</evidence>
<dbReference type="Gene3D" id="1.10.287.130">
    <property type="match status" value="1"/>
</dbReference>
<dbReference type="Gene3D" id="6.10.340.10">
    <property type="match status" value="1"/>
</dbReference>
<keyword evidence="11 13" id="KW-0902">Two-component regulatory system</keyword>
<feature type="transmembrane region" description="Helical" evidence="14">
    <location>
        <begin position="74"/>
        <end position="96"/>
    </location>
</feature>
<feature type="transmembrane region" description="Helical" evidence="14">
    <location>
        <begin position="318"/>
        <end position="340"/>
    </location>
</feature>
<dbReference type="InterPro" id="IPR004358">
    <property type="entry name" value="Sig_transdc_His_kin-like_C"/>
</dbReference>
<evidence type="ECO:0000256" key="6">
    <source>
        <dbReference type="ARBA" id="ARBA00022692"/>
    </source>
</evidence>
<comment type="subcellular location">
    <subcellularLocation>
        <location evidence="2 13">Cell membrane</location>
        <topology evidence="2 13">Multi-pass membrane protein</topology>
    </subcellularLocation>
</comment>
<gene>
    <name evidence="17" type="ORF">IHV25_08660</name>
</gene>
<dbReference type="Gene3D" id="3.30.450.20">
    <property type="entry name" value="PAS domain"/>
    <property type="match status" value="1"/>
</dbReference>
<evidence type="ECO:0000259" key="15">
    <source>
        <dbReference type="PROSITE" id="PS50109"/>
    </source>
</evidence>
<keyword evidence="9 13" id="KW-0067">ATP-binding</keyword>
<reference evidence="17" key="1">
    <citation type="submission" date="2020-10" db="EMBL/GenBank/DDBJ databases">
        <title>Genome sequence of the unusual species of purple photosynthetic bacteria, Phaeovibrio sulfidiphilus DSM 23193, type strain.</title>
        <authorList>
            <person name="Kyndt J.A."/>
            <person name="Meyer T.E."/>
        </authorList>
    </citation>
    <scope>NUCLEOTIDE SEQUENCE</scope>
    <source>
        <strain evidence="17">DSM 23193</strain>
    </source>
</reference>
<dbReference type="AlphaFoldDB" id="A0A8J6YQW0"/>
<dbReference type="GO" id="GO:0005524">
    <property type="term" value="F:ATP binding"/>
    <property type="evidence" value="ECO:0007669"/>
    <property type="project" value="UniProtKB-UniRule"/>
</dbReference>
<keyword evidence="18" id="KW-1185">Reference proteome</keyword>
<keyword evidence="6 13" id="KW-0812">Transmembrane</keyword>
<comment type="caution">
    <text evidence="17">The sequence shown here is derived from an EMBL/GenBank/DDBJ whole genome shotgun (WGS) entry which is preliminary data.</text>
</comment>
<evidence type="ECO:0000256" key="7">
    <source>
        <dbReference type="ARBA" id="ARBA00022741"/>
    </source>
</evidence>
<proteinExistence type="predicted"/>
<keyword evidence="4" id="KW-0597">Phosphoprotein</keyword>
<evidence type="ECO:0000256" key="4">
    <source>
        <dbReference type="ARBA" id="ARBA00022553"/>
    </source>
</evidence>
<keyword evidence="13" id="KW-0535">Nitrogen fixation</keyword>
<dbReference type="EMBL" id="JACZHT010000006">
    <property type="protein sequence ID" value="MBE1237717.1"/>
    <property type="molecule type" value="Genomic_DNA"/>
</dbReference>
<dbReference type="PROSITE" id="PS50109">
    <property type="entry name" value="HIS_KIN"/>
    <property type="match status" value="1"/>
</dbReference>
<evidence type="ECO:0000256" key="14">
    <source>
        <dbReference type="SAM" id="Phobius"/>
    </source>
</evidence>
<dbReference type="PIRSF" id="PIRSF037532">
    <property type="entry name" value="STHK_NtrY"/>
    <property type="match status" value="1"/>
</dbReference>
<dbReference type="Pfam" id="PF00672">
    <property type="entry name" value="HAMP"/>
    <property type="match status" value="1"/>
</dbReference>
<dbReference type="Pfam" id="PF00512">
    <property type="entry name" value="HisKA"/>
    <property type="match status" value="1"/>
</dbReference>
<dbReference type="Pfam" id="PF00989">
    <property type="entry name" value="PAS"/>
    <property type="match status" value="1"/>
</dbReference>
<keyword evidence="12 13" id="KW-0472">Membrane</keyword>
<keyword evidence="5 13" id="KW-0808">Transferase</keyword>
<dbReference type="GO" id="GO:0005886">
    <property type="term" value="C:plasma membrane"/>
    <property type="evidence" value="ECO:0007669"/>
    <property type="project" value="UniProtKB-SubCell"/>
</dbReference>
<dbReference type="PANTHER" id="PTHR43065:SF10">
    <property type="entry name" value="PEROXIDE STRESS-ACTIVATED HISTIDINE KINASE MAK3"/>
    <property type="match status" value="1"/>
</dbReference>
<dbReference type="SMART" id="SM00387">
    <property type="entry name" value="HATPase_c"/>
    <property type="match status" value="1"/>
</dbReference>
<evidence type="ECO:0000256" key="5">
    <source>
        <dbReference type="ARBA" id="ARBA00022679"/>
    </source>
</evidence>
<dbReference type="PANTHER" id="PTHR43065">
    <property type="entry name" value="SENSOR HISTIDINE KINASE"/>
    <property type="match status" value="1"/>
</dbReference>
<dbReference type="SUPFAM" id="SSF47384">
    <property type="entry name" value="Homodimeric domain of signal transducing histidine kinase"/>
    <property type="match status" value="1"/>
</dbReference>